<evidence type="ECO:0000256" key="4">
    <source>
        <dbReference type="ARBA" id="ARBA00023203"/>
    </source>
</evidence>
<dbReference type="Pfam" id="PF07014">
    <property type="entry name" value="Hs1pro-1_C"/>
    <property type="match status" value="1"/>
</dbReference>
<dbReference type="PANTHER" id="PTHR12058:SF1">
    <property type="entry name" value="ACTIN-RELATED PROTEIN 2_3 COMPLEX SUBUNIT 2B"/>
    <property type="match status" value="1"/>
</dbReference>
<dbReference type="SUPFAM" id="SSF69645">
    <property type="entry name" value="Arp2/3 complex subunits"/>
    <property type="match status" value="1"/>
</dbReference>
<dbReference type="GO" id="GO:0005885">
    <property type="term" value="C:Arp2/3 protein complex"/>
    <property type="evidence" value="ECO:0007669"/>
    <property type="project" value="InterPro"/>
</dbReference>
<keyword evidence="3" id="KW-0963">Cytoplasm</keyword>
<evidence type="ECO:0000256" key="2">
    <source>
        <dbReference type="ARBA" id="ARBA00007192"/>
    </source>
</evidence>
<evidence type="ECO:0000256" key="3">
    <source>
        <dbReference type="ARBA" id="ARBA00022490"/>
    </source>
</evidence>
<feature type="domain" description="Hs1pro-1 C-terminal" evidence="6">
    <location>
        <begin position="123"/>
        <end position="191"/>
    </location>
</feature>
<keyword evidence="8" id="KW-1185">Reference proteome</keyword>
<evidence type="ECO:0000256" key="5">
    <source>
        <dbReference type="ARBA" id="ARBA00023212"/>
    </source>
</evidence>
<keyword evidence="4" id="KW-0009">Actin-binding</keyword>
<comment type="similarity">
    <text evidence="2">Belongs to the ARPC2 family.</text>
</comment>
<dbReference type="GO" id="GO:0034314">
    <property type="term" value="P:Arp2/3 complex-mediated actin nucleation"/>
    <property type="evidence" value="ECO:0007669"/>
    <property type="project" value="InterPro"/>
</dbReference>
<dbReference type="GO" id="GO:0051015">
    <property type="term" value="F:actin filament binding"/>
    <property type="evidence" value="ECO:0007669"/>
    <property type="project" value="TreeGrafter"/>
</dbReference>
<accession>A0AAD3SD12</accession>
<proteinExistence type="inferred from homology"/>
<comment type="subcellular location">
    <subcellularLocation>
        <location evidence="1">Cytoplasm</location>
        <location evidence="1">Cytoskeleton</location>
    </subcellularLocation>
</comment>
<dbReference type="AlphaFoldDB" id="A0AAD3SD12"/>
<dbReference type="InterPro" id="IPR007188">
    <property type="entry name" value="ARPC2"/>
</dbReference>
<comment type="caution">
    <text evidence="7">The sequence shown here is derived from an EMBL/GenBank/DDBJ whole genome shotgun (WGS) entry which is preliminary data.</text>
</comment>
<reference evidence="7" key="1">
    <citation type="submission" date="2023-05" db="EMBL/GenBank/DDBJ databases">
        <title>Nepenthes gracilis genome sequencing.</title>
        <authorList>
            <person name="Fukushima K."/>
        </authorList>
    </citation>
    <scope>NUCLEOTIDE SEQUENCE</scope>
    <source>
        <strain evidence="7">SING2019-196</strain>
    </source>
</reference>
<dbReference type="Gene3D" id="3.30.1460.20">
    <property type="match status" value="1"/>
</dbReference>
<sequence length="191" mass="21763">MTCFGRYGERESISKMACFQRASPGLKCILFKLYRAENPMELDHHLYEFGSVEYHIKSSASDPHNAYLSISTPLLSQGTLIADGVPHYTIQMVKDVCPDVVEIISPAKEGYQLTLQLNLARIPQGKEATMKRFFYADKQLLVMAMWSLDANENKLVMSLDSYDMLSQIFLEPSYYPNLDCAEMFLGHFAEH</sequence>
<dbReference type="PANTHER" id="PTHR12058">
    <property type="entry name" value="ARP2/3 COMPLEX 34 KDA SUBUNIT"/>
    <property type="match status" value="1"/>
</dbReference>
<organism evidence="7 8">
    <name type="scientific">Nepenthes gracilis</name>
    <name type="common">Slender pitcher plant</name>
    <dbReference type="NCBI Taxonomy" id="150966"/>
    <lineage>
        <taxon>Eukaryota</taxon>
        <taxon>Viridiplantae</taxon>
        <taxon>Streptophyta</taxon>
        <taxon>Embryophyta</taxon>
        <taxon>Tracheophyta</taxon>
        <taxon>Spermatophyta</taxon>
        <taxon>Magnoliopsida</taxon>
        <taxon>eudicotyledons</taxon>
        <taxon>Gunneridae</taxon>
        <taxon>Pentapetalae</taxon>
        <taxon>Caryophyllales</taxon>
        <taxon>Nepenthaceae</taxon>
        <taxon>Nepenthes</taxon>
    </lineage>
</organism>
<evidence type="ECO:0000313" key="8">
    <source>
        <dbReference type="Proteomes" id="UP001279734"/>
    </source>
</evidence>
<evidence type="ECO:0000313" key="7">
    <source>
        <dbReference type="EMBL" id="GMH08634.1"/>
    </source>
</evidence>
<dbReference type="GO" id="GO:0030041">
    <property type="term" value="P:actin filament polymerization"/>
    <property type="evidence" value="ECO:0007669"/>
    <property type="project" value="InterPro"/>
</dbReference>
<keyword evidence="5" id="KW-0206">Cytoskeleton</keyword>
<name>A0AAD3SD12_NEPGR</name>
<dbReference type="Proteomes" id="UP001279734">
    <property type="component" value="Unassembled WGS sequence"/>
</dbReference>
<dbReference type="GO" id="GO:0005200">
    <property type="term" value="F:structural constituent of cytoskeleton"/>
    <property type="evidence" value="ECO:0007669"/>
    <property type="project" value="TreeGrafter"/>
</dbReference>
<dbReference type="InterPro" id="IPR009743">
    <property type="entry name" value="Hs1pro-1_C"/>
</dbReference>
<evidence type="ECO:0000259" key="6">
    <source>
        <dbReference type="Pfam" id="PF07014"/>
    </source>
</evidence>
<protein>
    <recommendedName>
        <fullName evidence="6">Hs1pro-1 C-terminal domain-containing protein</fullName>
    </recommendedName>
</protein>
<dbReference type="EMBL" id="BSYO01000008">
    <property type="protein sequence ID" value="GMH08634.1"/>
    <property type="molecule type" value="Genomic_DNA"/>
</dbReference>
<gene>
    <name evidence="7" type="ORF">Nepgr_010474</name>
</gene>
<evidence type="ECO:0000256" key="1">
    <source>
        <dbReference type="ARBA" id="ARBA00004245"/>
    </source>
</evidence>
<dbReference type="InterPro" id="IPR034666">
    <property type="entry name" value="ARPC2/4"/>
</dbReference>